<dbReference type="Gene3D" id="1.20.1250.20">
    <property type="entry name" value="MFS general substrate transporter like domains"/>
    <property type="match status" value="1"/>
</dbReference>
<dbReference type="PANTHER" id="PTHR23514:SF13">
    <property type="entry name" value="INNER MEMBRANE PROTEIN YBJJ"/>
    <property type="match status" value="1"/>
</dbReference>
<proteinExistence type="predicted"/>
<evidence type="ECO:0000256" key="1">
    <source>
        <dbReference type="ARBA" id="ARBA00004651"/>
    </source>
</evidence>
<dbReference type="Pfam" id="PF07690">
    <property type="entry name" value="MFS_1"/>
    <property type="match status" value="1"/>
</dbReference>
<gene>
    <name evidence="5" type="ORF">B8W67_18320</name>
</gene>
<dbReference type="Proteomes" id="UP000193577">
    <property type="component" value="Unassembled WGS sequence"/>
</dbReference>
<accession>A0A7I7S7W8</accession>
<evidence type="ECO:0000313" key="5">
    <source>
        <dbReference type="EMBL" id="OSC26787.1"/>
    </source>
</evidence>
<reference evidence="5 6" key="1">
    <citation type="submission" date="2017-04" db="EMBL/GenBank/DDBJ databases">
        <title>The new phylogeny of genus Mycobacterium.</title>
        <authorList>
            <person name="Tortoli E."/>
            <person name="Trovato A."/>
            <person name="Cirillo D.M."/>
        </authorList>
    </citation>
    <scope>NUCLEOTIDE SEQUENCE [LARGE SCALE GENOMIC DNA]</scope>
    <source>
        <strain evidence="5 6">KCTC 19819</strain>
    </source>
</reference>
<dbReference type="EMBL" id="NCXO01000061">
    <property type="protein sequence ID" value="OSC26787.1"/>
    <property type="molecule type" value="Genomic_DNA"/>
</dbReference>
<keyword evidence="2" id="KW-0812">Transmembrane</keyword>
<protein>
    <submittedName>
        <fullName evidence="5">MFS transporter</fullName>
    </submittedName>
</protein>
<name>A0A7I7S7W8_9MYCO</name>
<dbReference type="GO" id="GO:0022857">
    <property type="term" value="F:transmembrane transporter activity"/>
    <property type="evidence" value="ECO:0007669"/>
    <property type="project" value="InterPro"/>
</dbReference>
<comment type="subcellular location">
    <subcellularLocation>
        <location evidence="1">Cell membrane</location>
        <topology evidence="1">Multi-pass membrane protein</topology>
    </subcellularLocation>
</comment>
<dbReference type="CDD" id="cd17393">
    <property type="entry name" value="MFS_MosC_like"/>
    <property type="match status" value="1"/>
</dbReference>
<keyword evidence="3" id="KW-1133">Transmembrane helix</keyword>
<dbReference type="InterPro" id="IPR011701">
    <property type="entry name" value="MFS"/>
</dbReference>
<dbReference type="OrthoDB" id="151222at2"/>
<dbReference type="PANTHER" id="PTHR23514">
    <property type="entry name" value="BYPASS OF STOP CODON PROTEIN 6"/>
    <property type="match status" value="1"/>
</dbReference>
<comment type="caution">
    <text evidence="5">The sequence shown here is derived from an EMBL/GenBank/DDBJ whole genome shotgun (WGS) entry which is preliminary data.</text>
</comment>
<dbReference type="SUPFAM" id="SSF103473">
    <property type="entry name" value="MFS general substrate transporter"/>
    <property type="match status" value="1"/>
</dbReference>
<sequence>MPTTPGCTDRGARLAVATLFLANGALVANLLPRLPEIKTALGLSNTAYGTAVAAFSVGALLAGPAGGVLVRRVRSARLAVAATVVLAVSVLAAAAAPTPAVFAAALAAAGAADALTDVAQNVHGLRVQRSYGRSIINSLHAVWSAGAVLGGLMGAGAIAAGLSPVGQLGCSGLLFGAASVIAFRFLLPGPDEPAHRTRREQRPPARASTYPALAALVGIAVAGAVVEDVGNSWATLYLRDQGVSAAIAPLGYVALVGCQFLGRLGGDGLVDRFGARAVSRAGGIVAVVGMGTALAHPHPLGTVAGFAAAGFGVATAVPAAMHGADELPGLRAGTGLAAVNWLMRVGFLVSSPIIGAIADSASLRVGLLAVPVAGLTVVLLSGVLPRRRRVREPGP</sequence>
<dbReference type="InterPro" id="IPR051788">
    <property type="entry name" value="MFS_Transporter"/>
</dbReference>
<evidence type="ECO:0000256" key="4">
    <source>
        <dbReference type="ARBA" id="ARBA00023136"/>
    </source>
</evidence>
<evidence type="ECO:0000256" key="2">
    <source>
        <dbReference type="ARBA" id="ARBA00022692"/>
    </source>
</evidence>
<dbReference type="PROSITE" id="PS50850">
    <property type="entry name" value="MFS"/>
    <property type="match status" value="1"/>
</dbReference>
<evidence type="ECO:0000256" key="3">
    <source>
        <dbReference type="ARBA" id="ARBA00022989"/>
    </source>
</evidence>
<dbReference type="InterPro" id="IPR036259">
    <property type="entry name" value="MFS_trans_sf"/>
</dbReference>
<evidence type="ECO:0000313" key="6">
    <source>
        <dbReference type="Proteomes" id="UP000193577"/>
    </source>
</evidence>
<keyword evidence="6" id="KW-1185">Reference proteome</keyword>
<dbReference type="InterPro" id="IPR020846">
    <property type="entry name" value="MFS_dom"/>
</dbReference>
<dbReference type="GO" id="GO:0005886">
    <property type="term" value="C:plasma membrane"/>
    <property type="evidence" value="ECO:0007669"/>
    <property type="project" value="UniProtKB-SubCell"/>
</dbReference>
<dbReference type="RefSeq" id="WP_069393745.1">
    <property type="nucleotide sequence ID" value="NZ_AP022594.1"/>
</dbReference>
<keyword evidence="4" id="KW-0472">Membrane</keyword>
<organism evidence="5 6">
    <name type="scientific">Mycolicibacillus koreensis</name>
    <dbReference type="NCBI Taxonomy" id="1069220"/>
    <lineage>
        <taxon>Bacteria</taxon>
        <taxon>Bacillati</taxon>
        <taxon>Actinomycetota</taxon>
        <taxon>Actinomycetes</taxon>
        <taxon>Mycobacteriales</taxon>
        <taxon>Mycobacteriaceae</taxon>
        <taxon>Mycolicibacillus</taxon>
    </lineage>
</organism>
<dbReference type="AlphaFoldDB" id="A0A7I7S7W8"/>